<dbReference type="WBParaSite" id="PS1159_v2.g1150.t1">
    <property type="protein sequence ID" value="PS1159_v2.g1150.t1"/>
    <property type="gene ID" value="PS1159_v2.g1150"/>
</dbReference>
<evidence type="ECO:0000313" key="2">
    <source>
        <dbReference type="WBParaSite" id="PS1159_v2.g1150.t1"/>
    </source>
</evidence>
<reference evidence="2" key="1">
    <citation type="submission" date="2022-11" db="UniProtKB">
        <authorList>
            <consortium name="WormBaseParasite"/>
        </authorList>
    </citation>
    <scope>IDENTIFICATION</scope>
</reference>
<dbReference type="Proteomes" id="UP000887580">
    <property type="component" value="Unplaced"/>
</dbReference>
<evidence type="ECO:0000313" key="1">
    <source>
        <dbReference type="Proteomes" id="UP000887580"/>
    </source>
</evidence>
<proteinExistence type="predicted"/>
<accession>A0AC35EZ68</accession>
<organism evidence="1 2">
    <name type="scientific">Panagrolaimus sp. PS1159</name>
    <dbReference type="NCBI Taxonomy" id="55785"/>
    <lineage>
        <taxon>Eukaryota</taxon>
        <taxon>Metazoa</taxon>
        <taxon>Ecdysozoa</taxon>
        <taxon>Nematoda</taxon>
        <taxon>Chromadorea</taxon>
        <taxon>Rhabditida</taxon>
        <taxon>Tylenchina</taxon>
        <taxon>Panagrolaimomorpha</taxon>
        <taxon>Panagrolaimoidea</taxon>
        <taxon>Panagrolaimidae</taxon>
        <taxon>Panagrolaimus</taxon>
    </lineage>
</organism>
<sequence length="276" mass="30064">MSAGNGCCGSDFKTWAKIIAIVGIILSTLSLLFSIFVWLYVPSSVSLLVAFILALIGINRDRSGYLTAAKAILGINIVVDIFIAICSIYVAITVPQKVIDSVNSSTNLGDSKDDLRILYAVYSVIILIIIGLLIFAFIIFHKARLQIVQNPRRCSVFPVTFSGQQPQHTGAAPVYISSPPYPTAAPPYSVSGYSSGYGSNLPMYPQAYNGTPQLPPRGYNIDTTPFQPAYPQGYPTNAQTPMTIYNMNPVPTMYSQNNDSSPTVYQNETQSKTELH</sequence>
<name>A0AC35EZ68_9BILA</name>
<protein>
    <submittedName>
        <fullName evidence="2">Uncharacterized protein</fullName>
    </submittedName>
</protein>